<protein>
    <recommendedName>
        <fullName evidence="4">Lysoplasmalogenase</fullName>
    </recommendedName>
</protein>
<name>A0ABP8H0X5_9BACT</name>
<reference evidence="3" key="1">
    <citation type="journal article" date="2019" name="Int. J. Syst. Evol. Microbiol.">
        <title>The Global Catalogue of Microorganisms (GCM) 10K type strain sequencing project: providing services to taxonomists for standard genome sequencing and annotation.</title>
        <authorList>
            <consortium name="The Broad Institute Genomics Platform"/>
            <consortium name="The Broad Institute Genome Sequencing Center for Infectious Disease"/>
            <person name="Wu L."/>
            <person name="Ma J."/>
        </authorList>
    </citation>
    <scope>NUCLEOTIDE SEQUENCE [LARGE SCALE GENOMIC DNA]</scope>
    <source>
        <strain evidence="3">JCM 17919</strain>
    </source>
</reference>
<evidence type="ECO:0000256" key="1">
    <source>
        <dbReference type="SAM" id="Phobius"/>
    </source>
</evidence>
<keyword evidence="3" id="KW-1185">Reference proteome</keyword>
<feature type="transmembrane region" description="Helical" evidence="1">
    <location>
        <begin position="29"/>
        <end position="45"/>
    </location>
</feature>
<accession>A0ABP8H0X5</accession>
<feature type="transmembrane region" description="Helical" evidence="1">
    <location>
        <begin position="108"/>
        <end position="132"/>
    </location>
</feature>
<evidence type="ECO:0000313" key="2">
    <source>
        <dbReference type="EMBL" id="GAA4332807.1"/>
    </source>
</evidence>
<dbReference type="InterPro" id="IPR046487">
    <property type="entry name" value="DUF6580"/>
</dbReference>
<evidence type="ECO:0000313" key="3">
    <source>
        <dbReference type="Proteomes" id="UP001501725"/>
    </source>
</evidence>
<sequence>MKRNTSLILSFGLLVLACSLYRVFDGRPWGFAPQIAMALFSGAIIRDKKFAFLMPLLSMLLSDALYQVLYVNGLSSTPGFYGGQATNYALFLAMTVFGFFIKNIRVGSVLAASVAAPVFYFLLSNFQVWIGGGGYQRPKTFSGLLQCYVDGWPFFTGSLMATVFFSALFFGAWQLMTRRQQQLSPAN</sequence>
<dbReference type="RefSeq" id="WP_345256147.1">
    <property type="nucleotide sequence ID" value="NZ_BAABGY010000007.1"/>
</dbReference>
<dbReference type="EMBL" id="BAABGY010000007">
    <property type="protein sequence ID" value="GAA4332807.1"/>
    <property type="molecule type" value="Genomic_DNA"/>
</dbReference>
<proteinExistence type="predicted"/>
<feature type="transmembrane region" description="Helical" evidence="1">
    <location>
        <begin position="81"/>
        <end position="101"/>
    </location>
</feature>
<dbReference type="Pfam" id="PF20221">
    <property type="entry name" value="DUF6580"/>
    <property type="match status" value="1"/>
</dbReference>
<keyword evidence="1" id="KW-0812">Transmembrane</keyword>
<dbReference type="Proteomes" id="UP001501725">
    <property type="component" value="Unassembled WGS sequence"/>
</dbReference>
<keyword evidence="1" id="KW-0472">Membrane</keyword>
<dbReference type="PROSITE" id="PS51257">
    <property type="entry name" value="PROKAR_LIPOPROTEIN"/>
    <property type="match status" value="1"/>
</dbReference>
<comment type="caution">
    <text evidence="2">The sequence shown here is derived from an EMBL/GenBank/DDBJ whole genome shotgun (WGS) entry which is preliminary data.</text>
</comment>
<organism evidence="2 3">
    <name type="scientific">Flaviaesturariibacter amylovorans</name>
    <dbReference type="NCBI Taxonomy" id="1084520"/>
    <lineage>
        <taxon>Bacteria</taxon>
        <taxon>Pseudomonadati</taxon>
        <taxon>Bacteroidota</taxon>
        <taxon>Chitinophagia</taxon>
        <taxon>Chitinophagales</taxon>
        <taxon>Chitinophagaceae</taxon>
        <taxon>Flaviaestuariibacter</taxon>
    </lineage>
</organism>
<evidence type="ECO:0008006" key="4">
    <source>
        <dbReference type="Google" id="ProtNLM"/>
    </source>
</evidence>
<feature type="transmembrane region" description="Helical" evidence="1">
    <location>
        <begin position="50"/>
        <end position="69"/>
    </location>
</feature>
<feature type="transmembrane region" description="Helical" evidence="1">
    <location>
        <begin position="152"/>
        <end position="173"/>
    </location>
</feature>
<keyword evidence="1" id="KW-1133">Transmembrane helix</keyword>
<gene>
    <name evidence="2" type="ORF">GCM10023184_25650</name>
</gene>